<keyword evidence="2" id="KW-1185">Reference proteome</keyword>
<gene>
    <name evidence="1" type="ORF">RRG08_056231</name>
</gene>
<reference evidence="1" key="1">
    <citation type="journal article" date="2023" name="G3 (Bethesda)">
        <title>A reference genome for the long-term kleptoplast-retaining sea slug Elysia crispata morphotype clarki.</title>
        <authorList>
            <person name="Eastman K.E."/>
            <person name="Pendleton A.L."/>
            <person name="Shaikh M.A."/>
            <person name="Suttiyut T."/>
            <person name="Ogas R."/>
            <person name="Tomko P."/>
            <person name="Gavelis G."/>
            <person name="Widhalm J.R."/>
            <person name="Wisecaver J.H."/>
        </authorList>
    </citation>
    <scope>NUCLEOTIDE SEQUENCE</scope>
    <source>
        <strain evidence="1">ECLA1</strain>
    </source>
</reference>
<proteinExistence type="predicted"/>
<accession>A0AAE0YLU4</accession>
<sequence length="111" mass="12606">MWGAHHKPDGTITVSENILESRHDYVGRSPQARRHNNYLRKYSRTVTRLCGALTTSQTRGIWTPYSAEPGVYSFGFDKNRTCCQDTSRKYGGDGSVERRASFSFIGLSQIR</sequence>
<evidence type="ECO:0000313" key="1">
    <source>
        <dbReference type="EMBL" id="KAK3749352.1"/>
    </source>
</evidence>
<dbReference type="EMBL" id="JAWDGP010005946">
    <property type="protein sequence ID" value="KAK3749352.1"/>
    <property type="molecule type" value="Genomic_DNA"/>
</dbReference>
<evidence type="ECO:0000313" key="2">
    <source>
        <dbReference type="Proteomes" id="UP001283361"/>
    </source>
</evidence>
<comment type="caution">
    <text evidence="1">The sequence shown here is derived from an EMBL/GenBank/DDBJ whole genome shotgun (WGS) entry which is preliminary data.</text>
</comment>
<dbReference type="Proteomes" id="UP001283361">
    <property type="component" value="Unassembled WGS sequence"/>
</dbReference>
<organism evidence="1 2">
    <name type="scientific">Elysia crispata</name>
    <name type="common">lettuce slug</name>
    <dbReference type="NCBI Taxonomy" id="231223"/>
    <lineage>
        <taxon>Eukaryota</taxon>
        <taxon>Metazoa</taxon>
        <taxon>Spiralia</taxon>
        <taxon>Lophotrochozoa</taxon>
        <taxon>Mollusca</taxon>
        <taxon>Gastropoda</taxon>
        <taxon>Heterobranchia</taxon>
        <taxon>Euthyneura</taxon>
        <taxon>Panpulmonata</taxon>
        <taxon>Sacoglossa</taxon>
        <taxon>Placobranchoidea</taxon>
        <taxon>Plakobranchidae</taxon>
        <taxon>Elysia</taxon>
    </lineage>
</organism>
<protein>
    <submittedName>
        <fullName evidence="1">Uncharacterized protein</fullName>
    </submittedName>
</protein>
<dbReference type="AlphaFoldDB" id="A0AAE0YLU4"/>
<name>A0AAE0YLU4_9GAST</name>